<dbReference type="PROSITE" id="PS50943">
    <property type="entry name" value="HTH_CROC1"/>
    <property type="match status" value="1"/>
</dbReference>
<accession>A0A0K2SR15</accession>
<dbReference type="PANTHER" id="PTHR33375:SF1">
    <property type="entry name" value="CHROMOSOME-PARTITIONING PROTEIN PARB-RELATED"/>
    <property type="match status" value="1"/>
</dbReference>
<evidence type="ECO:0000256" key="4">
    <source>
        <dbReference type="ARBA" id="ARBA00023125"/>
    </source>
</evidence>
<dbReference type="Gene3D" id="1.10.10.2830">
    <property type="match status" value="1"/>
</dbReference>
<evidence type="ECO:0000256" key="1">
    <source>
        <dbReference type="ARBA" id="ARBA00004453"/>
    </source>
</evidence>
<dbReference type="GO" id="GO:0007059">
    <property type="term" value="P:chromosome segregation"/>
    <property type="evidence" value="ECO:0007669"/>
    <property type="project" value="UniProtKB-KW"/>
</dbReference>
<dbReference type="GO" id="GO:0005694">
    <property type="term" value="C:chromosome"/>
    <property type="evidence" value="ECO:0007669"/>
    <property type="project" value="TreeGrafter"/>
</dbReference>
<dbReference type="CDD" id="cd16393">
    <property type="entry name" value="SPO0J_N"/>
    <property type="match status" value="1"/>
</dbReference>
<dbReference type="GO" id="GO:0045881">
    <property type="term" value="P:positive regulation of sporulation resulting in formation of a cellular spore"/>
    <property type="evidence" value="ECO:0007669"/>
    <property type="project" value="TreeGrafter"/>
</dbReference>
<gene>
    <name evidence="7" type="ORF">LIP_3649</name>
</gene>
<evidence type="ECO:0000313" key="7">
    <source>
        <dbReference type="EMBL" id="BAS29457.1"/>
    </source>
</evidence>
<dbReference type="Pfam" id="PF02195">
    <property type="entry name" value="ParB_N"/>
    <property type="match status" value="1"/>
</dbReference>
<dbReference type="EMBL" id="AP014924">
    <property type="protein sequence ID" value="BAS29457.1"/>
    <property type="molecule type" value="Genomic_DNA"/>
</dbReference>
<dbReference type="InterPro" id="IPR003115">
    <property type="entry name" value="ParB_N"/>
</dbReference>
<name>A0A0K2SR15_LIMPI</name>
<dbReference type="PATRIC" id="fig|1555112.3.peg.3685"/>
<reference evidence="8" key="2">
    <citation type="journal article" date="2016" name="Int. J. Syst. Evol. Microbiol.">
        <title>Complete genome sequence and cell structure of Limnochorda pilosa, a Gram-negative spore-former within the phylum Firmicutes.</title>
        <authorList>
            <person name="Watanabe M."/>
            <person name="Kojima H."/>
            <person name="Fukui M."/>
        </authorList>
    </citation>
    <scope>NUCLEOTIDE SEQUENCE [LARGE SCALE GENOMIC DNA]</scope>
    <source>
        <strain evidence="8">HC45</strain>
    </source>
</reference>
<dbReference type="FunFam" id="3.90.1530.30:FF:000001">
    <property type="entry name" value="Chromosome partitioning protein ParB"/>
    <property type="match status" value="1"/>
</dbReference>
<comment type="subcellular location">
    <subcellularLocation>
        <location evidence="1">Cytoplasm</location>
        <location evidence="1">Nucleoid</location>
    </subcellularLocation>
</comment>
<dbReference type="GO" id="GO:0003677">
    <property type="term" value="F:DNA binding"/>
    <property type="evidence" value="ECO:0007669"/>
    <property type="project" value="UniProtKB-KW"/>
</dbReference>
<dbReference type="SUPFAM" id="SSF110849">
    <property type="entry name" value="ParB/Sulfiredoxin"/>
    <property type="match status" value="1"/>
</dbReference>
<comment type="similarity">
    <text evidence="2">Belongs to the ParB family.</text>
</comment>
<dbReference type="CDD" id="cd00093">
    <property type="entry name" value="HTH_XRE"/>
    <property type="match status" value="1"/>
</dbReference>
<feature type="compositionally biased region" description="Basic and acidic residues" evidence="5">
    <location>
        <begin position="1"/>
        <end position="19"/>
    </location>
</feature>
<dbReference type="FunFam" id="1.10.10.2830:FF:000001">
    <property type="entry name" value="Chromosome partitioning protein ParB"/>
    <property type="match status" value="1"/>
</dbReference>
<dbReference type="NCBIfam" id="TIGR00180">
    <property type="entry name" value="parB_part"/>
    <property type="match status" value="1"/>
</dbReference>
<reference evidence="8" key="1">
    <citation type="submission" date="2015-07" db="EMBL/GenBank/DDBJ databases">
        <title>Complete genome sequence and phylogenetic analysis of Limnochorda pilosa.</title>
        <authorList>
            <person name="Watanabe M."/>
            <person name="Kojima H."/>
            <person name="Fukui M."/>
        </authorList>
    </citation>
    <scope>NUCLEOTIDE SEQUENCE [LARGE SCALE GENOMIC DNA]</scope>
    <source>
        <strain evidence="8">HC45</strain>
    </source>
</reference>
<dbReference type="Proteomes" id="UP000065807">
    <property type="component" value="Chromosome"/>
</dbReference>
<keyword evidence="3" id="KW-0159">Chromosome partition</keyword>
<organism evidence="7 8">
    <name type="scientific">Limnochorda pilosa</name>
    <dbReference type="NCBI Taxonomy" id="1555112"/>
    <lineage>
        <taxon>Bacteria</taxon>
        <taxon>Bacillati</taxon>
        <taxon>Bacillota</taxon>
        <taxon>Limnochordia</taxon>
        <taxon>Limnochordales</taxon>
        <taxon>Limnochordaceae</taxon>
        <taxon>Limnochorda</taxon>
    </lineage>
</organism>
<evidence type="ECO:0000259" key="6">
    <source>
        <dbReference type="PROSITE" id="PS50943"/>
    </source>
</evidence>
<evidence type="ECO:0000256" key="3">
    <source>
        <dbReference type="ARBA" id="ARBA00022829"/>
    </source>
</evidence>
<evidence type="ECO:0000313" key="8">
    <source>
        <dbReference type="Proteomes" id="UP000065807"/>
    </source>
</evidence>
<dbReference type="InterPro" id="IPR004437">
    <property type="entry name" value="ParB/RepB/Spo0J"/>
</dbReference>
<feature type="domain" description="HTH cro/C1-type" evidence="6">
    <location>
        <begin position="131"/>
        <end position="157"/>
    </location>
</feature>
<dbReference type="Pfam" id="PF17762">
    <property type="entry name" value="HTH_ParB"/>
    <property type="match status" value="1"/>
</dbReference>
<dbReference type="KEGG" id="lpil:LIP_3649"/>
<feature type="region of interest" description="Disordered" evidence="5">
    <location>
        <begin position="1"/>
        <end position="42"/>
    </location>
</feature>
<dbReference type="PANTHER" id="PTHR33375">
    <property type="entry name" value="CHROMOSOME-PARTITIONING PROTEIN PARB-RELATED"/>
    <property type="match status" value="1"/>
</dbReference>
<evidence type="ECO:0000256" key="2">
    <source>
        <dbReference type="ARBA" id="ARBA00006295"/>
    </source>
</evidence>
<dbReference type="SUPFAM" id="SSF109709">
    <property type="entry name" value="KorB DNA-binding domain-like"/>
    <property type="match status" value="1"/>
</dbReference>
<dbReference type="STRING" id="1555112.LIP_3649"/>
<dbReference type="InterPro" id="IPR001387">
    <property type="entry name" value="Cro/C1-type_HTH"/>
</dbReference>
<dbReference type="InterPro" id="IPR041468">
    <property type="entry name" value="HTH_ParB/Spo0J"/>
</dbReference>
<sequence length="283" mass="32845">MSRLGDLLKGRAREEEGGWAREQVQRVPVDRIDPNPYQPRQAFDPESLVSLRESIRQHGMLQPIVVRRARDDGRYQLVAGERRLQAVRALGWEEVPAIVRSVEDRELAELALIENLQRQDLHFLEEARGYQRLLEEFGLTQRDLAERVGKGQSTIANKLRLLHLAPGVLEIVRQRGLTERHARALLQLDGPEAQREAAEVIARREMTVREAEAWIARRKEKDRQAGRKRVWVLKDVRLFLNGVEQLVKQVRASGVPVEWQQEQDGEWIELRVRVRRKGIEDRG</sequence>
<dbReference type="InterPro" id="IPR050336">
    <property type="entry name" value="Chromosome_partition/occlusion"/>
</dbReference>
<dbReference type="InterPro" id="IPR036086">
    <property type="entry name" value="ParB/Sulfiredoxin_sf"/>
</dbReference>
<evidence type="ECO:0000256" key="5">
    <source>
        <dbReference type="SAM" id="MobiDB-lite"/>
    </source>
</evidence>
<dbReference type="Gene3D" id="3.90.1530.30">
    <property type="match status" value="1"/>
</dbReference>
<dbReference type="OrthoDB" id="9802051at2"/>
<keyword evidence="8" id="KW-1185">Reference proteome</keyword>
<dbReference type="AlphaFoldDB" id="A0A0K2SR15"/>
<protein>
    <submittedName>
        <fullName evidence="7">Chromosome partitioning protein ParB</fullName>
    </submittedName>
</protein>
<dbReference type="GO" id="GO:0009295">
    <property type="term" value="C:nucleoid"/>
    <property type="evidence" value="ECO:0007669"/>
    <property type="project" value="UniProtKB-SubCell"/>
</dbReference>
<dbReference type="RefSeq" id="WP_068141209.1">
    <property type="nucleotide sequence ID" value="NZ_AP014924.1"/>
</dbReference>
<proteinExistence type="inferred from homology"/>
<keyword evidence="4" id="KW-0238">DNA-binding</keyword>
<dbReference type="SMART" id="SM00470">
    <property type="entry name" value="ParB"/>
    <property type="match status" value="1"/>
</dbReference>